<feature type="transmembrane region" description="Helical" evidence="1">
    <location>
        <begin position="7"/>
        <end position="28"/>
    </location>
</feature>
<organism evidence="2 3">
    <name type="scientific">Saliphagus infecundisoli</name>
    <dbReference type="NCBI Taxonomy" id="1849069"/>
    <lineage>
        <taxon>Archaea</taxon>
        <taxon>Methanobacteriati</taxon>
        <taxon>Methanobacteriota</taxon>
        <taxon>Stenosarchaea group</taxon>
        <taxon>Halobacteria</taxon>
        <taxon>Halobacteriales</taxon>
        <taxon>Natrialbaceae</taxon>
        <taxon>Saliphagus</taxon>
    </lineage>
</organism>
<dbReference type="AlphaFoldDB" id="A0ABD5QEY9"/>
<keyword evidence="1" id="KW-0472">Membrane</keyword>
<evidence type="ECO:0000313" key="2">
    <source>
        <dbReference type="EMBL" id="MFC4988283.1"/>
    </source>
</evidence>
<reference evidence="2 3" key="1">
    <citation type="journal article" date="2019" name="Int. J. Syst. Evol. Microbiol.">
        <title>The Global Catalogue of Microorganisms (GCM) 10K type strain sequencing project: providing services to taxonomists for standard genome sequencing and annotation.</title>
        <authorList>
            <consortium name="The Broad Institute Genomics Platform"/>
            <consortium name="The Broad Institute Genome Sequencing Center for Infectious Disease"/>
            <person name="Wu L."/>
            <person name="Ma J."/>
        </authorList>
    </citation>
    <scope>NUCLEOTIDE SEQUENCE [LARGE SCALE GENOMIC DNA]</scope>
    <source>
        <strain evidence="2 3">CGMCC 1.15824</strain>
    </source>
</reference>
<evidence type="ECO:0000313" key="3">
    <source>
        <dbReference type="Proteomes" id="UP001595925"/>
    </source>
</evidence>
<keyword evidence="1" id="KW-1133">Transmembrane helix</keyword>
<proteinExistence type="predicted"/>
<dbReference type="Proteomes" id="UP001595925">
    <property type="component" value="Unassembled WGS sequence"/>
</dbReference>
<dbReference type="RefSeq" id="WP_224827127.1">
    <property type="nucleotide sequence ID" value="NZ_JAIVEF010000001.1"/>
</dbReference>
<keyword evidence="3" id="KW-1185">Reference proteome</keyword>
<comment type="caution">
    <text evidence="2">The sequence shown here is derived from an EMBL/GenBank/DDBJ whole genome shotgun (WGS) entry which is preliminary data.</text>
</comment>
<keyword evidence="1" id="KW-0812">Transmembrane</keyword>
<dbReference type="EMBL" id="JBHSJG010000036">
    <property type="protein sequence ID" value="MFC4988283.1"/>
    <property type="molecule type" value="Genomic_DNA"/>
</dbReference>
<feature type="transmembrane region" description="Helical" evidence="1">
    <location>
        <begin position="34"/>
        <end position="57"/>
    </location>
</feature>
<name>A0ABD5QEY9_9EURY</name>
<evidence type="ECO:0000256" key="1">
    <source>
        <dbReference type="SAM" id="Phobius"/>
    </source>
</evidence>
<protein>
    <recommendedName>
        <fullName evidence="4">Major facilitator superfamily (MFS) profile domain-containing protein</fullName>
    </recommendedName>
</protein>
<gene>
    <name evidence="2" type="ORF">ACFPFO_11040</name>
</gene>
<accession>A0ABD5QEY9</accession>
<sequence>MTLLERAGTAAGLVVVAGLVAAGLWGVLDGVLGGGYLAATVAAGSVVAGLVFSLFVLGARSDRWLENPYW</sequence>
<evidence type="ECO:0008006" key="4">
    <source>
        <dbReference type="Google" id="ProtNLM"/>
    </source>
</evidence>